<evidence type="ECO:0000313" key="2">
    <source>
        <dbReference type="Proteomes" id="UP000219636"/>
    </source>
</evidence>
<dbReference type="Proteomes" id="UP000219636">
    <property type="component" value="Unassembled WGS sequence"/>
</dbReference>
<proteinExistence type="predicted"/>
<name>A0A285T903_9BACL</name>
<dbReference type="AlphaFoldDB" id="A0A285T903"/>
<sequence>MIKPKRMMTISKTCFLPCLTLILEDDRFDIDRWEDDGGRSLVTER</sequence>
<accession>A0A285T903</accession>
<dbReference type="EMBL" id="OBMQ01000010">
    <property type="protein sequence ID" value="SOC18039.1"/>
    <property type="molecule type" value="Genomic_DNA"/>
</dbReference>
<dbReference type="RefSeq" id="WP_202615681.1">
    <property type="nucleotide sequence ID" value="NZ_OBMQ01000010.1"/>
</dbReference>
<protein>
    <submittedName>
        <fullName evidence="1">Uncharacterized protein</fullName>
    </submittedName>
</protein>
<reference evidence="2" key="1">
    <citation type="submission" date="2017-08" db="EMBL/GenBank/DDBJ databases">
        <authorList>
            <person name="Varghese N."/>
            <person name="Submissions S."/>
        </authorList>
    </citation>
    <scope>NUCLEOTIDE SEQUENCE [LARGE SCALE GENOMIC DNA]</scope>
    <source>
        <strain evidence="2">JC22</strain>
    </source>
</reference>
<gene>
    <name evidence="1" type="ORF">SAMN05880501_11022</name>
</gene>
<keyword evidence="2" id="KW-1185">Reference proteome</keyword>
<evidence type="ECO:0000313" key="1">
    <source>
        <dbReference type="EMBL" id="SOC18039.1"/>
    </source>
</evidence>
<organism evidence="1 2">
    <name type="scientific">Ureibacillus xyleni</name>
    <dbReference type="NCBI Taxonomy" id="614648"/>
    <lineage>
        <taxon>Bacteria</taxon>
        <taxon>Bacillati</taxon>
        <taxon>Bacillota</taxon>
        <taxon>Bacilli</taxon>
        <taxon>Bacillales</taxon>
        <taxon>Caryophanaceae</taxon>
        <taxon>Ureibacillus</taxon>
    </lineage>
</organism>